<dbReference type="PROSITE" id="PS01124">
    <property type="entry name" value="HTH_ARAC_FAMILY_2"/>
    <property type="match status" value="1"/>
</dbReference>
<dbReference type="PANTHER" id="PTHR43280:SF28">
    <property type="entry name" value="HTH-TYPE TRANSCRIPTIONAL ACTIVATOR RHAS"/>
    <property type="match status" value="1"/>
</dbReference>
<dbReference type="Gene3D" id="3.40.50.2300">
    <property type="match status" value="1"/>
</dbReference>
<dbReference type="CDD" id="cd17536">
    <property type="entry name" value="REC_YesN-like"/>
    <property type="match status" value="1"/>
</dbReference>
<keyword evidence="8" id="KW-1185">Reference proteome</keyword>
<reference evidence="8" key="1">
    <citation type="journal article" date="2019" name="Int. J. Syst. Evol. Microbiol.">
        <title>The Global Catalogue of Microorganisms (GCM) 10K type strain sequencing project: providing services to taxonomists for standard genome sequencing and annotation.</title>
        <authorList>
            <consortium name="The Broad Institute Genomics Platform"/>
            <consortium name="The Broad Institute Genome Sequencing Center for Infectious Disease"/>
            <person name="Wu L."/>
            <person name="Ma J."/>
        </authorList>
    </citation>
    <scope>NUCLEOTIDE SEQUENCE [LARGE SCALE GENOMIC DNA]</scope>
    <source>
        <strain evidence="8">CGMCC 4.1641</strain>
    </source>
</reference>
<evidence type="ECO:0000256" key="2">
    <source>
        <dbReference type="ARBA" id="ARBA00023125"/>
    </source>
</evidence>
<evidence type="ECO:0000256" key="3">
    <source>
        <dbReference type="ARBA" id="ARBA00023163"/>
    </source>
</evidence>
<evidence type="ECO:0000256" key="1">
    <source>
        <dbReference type="ARBA" id="ARBA00023015"/>
    </source>
</evidence>
<dbReference type="SMART" id="SM00342">
    <property type="entry name" value="HTH_ARAC"/>
    <property type="match status" value="1"/>
</dbReference>
<dbReference type="RefSeq" id="WP_204604265.1">
    <property type="nucleotide sequence ID" value="NZ_JBHSED010000038.1"/>
</dbReference>
<feature type="domain" description="HTH araC/xylS-type" evidence="5">
    <location>
        <begin position="385"/>
        <end position="484"/>
    </location>
</feature>
<evidence type="ECO:0000256" key="4">
    <source>
        <dbReference type="PROSITE-ProRule" id="PRU00169"/>
    </source>
</evidence>
<keyword evidence="2" id="KW-0238">DNA-binding</keyword>
<evidence type="ECO:0000313" key="8">
    <source>
        <dbReference type="Proteomes" id="UP001595755"/>
    </source>
</evidence>
<dbReference type="SMART" id="SM00448">
    <property type="entry name" value="REC"/>
    <property type="match status" value="1"/>
</dbReference>
<evidence type="ECO:0000259" key="6">
    <source>
        <dbReference type="PROSITE" id="PS50110"/>
    </source>
</evidence>
<keyword evidence="1" id="KW-0805">Transcription regulation</keyword>
<dbReference type="Gene3D" id="1.10.10.60">
    <property type="entry name" value="Homeodomain-like"/>
    <property type="match status" value="2"/>
</dbReference>
<dbReference type="PROSITE" id="PS50110">
    <property type="entry name" value="RESPONSE_REGULATORY"/>
    <property type="match status" value="1"/>
</dbReference>
<dbReference type="EMBL" id="JBHSED010000038">
    <property type="protein sequence ID" value="MFC4305373.1"/>
    <property type="molecule type" value="Genomic_DNA"/>
</dbReference>
<organism evidence="7 8">
    <name type="scientific">Cohnella boryungensis</name>
    <dbReference type="NCBI Taxonomy" id="768479"/>
    <lineage>
        <taxon>Bacteria</taxon>
        <taxon>Bacillati</taxon>
        <taxon>Bacillota</taxon>
        <taxon>Bacilli</taxon>
        <taxon>Bacillales</taxon>
        <taxon>Paenibacillaceae</taxon>
        <taxon>Cohnella</taxon>
    </lineage>
</organism>
<proteinExistence type="predicted"/>
<dbReference type="InterPro" id="IPR018060">
    <property type="entry name" value="HTH_AraC"/>
</dbReference>
<protein>
    <submittedName>
        <fullName evidence="7">Response regulator</fullName>
    </submittedName>
</protein>
<dbReference type="Pfam" id="PF12833">
    <property type="entry name" value="HTH_18"/>
    <property type="match status" value="1"/>
</dbReference>
<dbReference type="Proteomes" id="UP001595755">
    <property type="component" value="Unassembled WGS sequence"/>
</dbReference>
<feature type="domain" description="Response regulatory" evidence="6">
    <location>
        <begin position="5"/>
        <end position="122"/>
    </location>
</feature>
<feature type="modified residue" description="4-aspartylphosphate" evidence="4">
    <location>
        <position position="57"/>
    </location>
</feature>
<name>A0ABV8SEQ6_9BACL</name>
<dbReference type="InterPro" id="IPR001789">
    <property type="entry name" value="Sig_transdc_resp-reg_receiver"/>
</dbReference>
<evidence type="ECO:0000313" key="7">
    <source>
        <dbReference type="EMBL" id="MFC4305373.1"/>
    </source>
</evidence>
<comment type="caution">
    <text evidence="7">The sequence shown here is derived from an EMBL/GenBank/DDBJ whole genome shotgun (WGS) entry which is preliminary data.</text>
</comment>
<gene>
    <name evidence="7" type="ORF">ACFO1S_18230</name>
</gene>
<dbReference type="SUPFAM" id="SSF52172">
    <property type="entry name" value="CheY-like"/>
    <property type="match status" value="1"/>
</dbReference>
<dbReference type="PANTHER" id="PTHR43280">
    <property type="entry name" value="ARAC-FAMILY TRANSCRIPTIONAL REGULATOR"/>
    <property type="match status" value="1"/>
</dbReference>
<sequence>MIPITVMLVDDEPLALENVYEMVAWEANGFEIVAKAGNGRMALRLFDKHRPQIVITDISMPQMDGLELGRAIHRQSPETQLVYLTAYRDFDYARQALELKAASYLLKHEISRNRLLEHLLELRRTIQGQAHLRESAVRTLIGDYLRGKSVLRIEEADSPLTRELTERLRVSLALLLFEINPVVHLDGGKSTVQTADERLWERLSREVRDNLNTVRTIEVLPTDGGGYAVLLSVNAPNSMLLMQYRLQQIARIFQKGIAEATGFAPSILMEPCSSKEQLPELFGAMTEAYDYSLFLPASSLFMLTQVPTGKSDSRAFLPDLMEASDFRSLLGFLKTTGAELAKEYGVEGNKPLGGNARDIAAALRRMQEERAEEKRLRSSFSRWVLKAMDYVGEHYGDSDLSLESVAESLQISAIHLRTTFKKETGQSLLDYTTEFRMEIAKRLLKSGELKIYEVSEKVGYKTSQYFSQVFKKVTGSHPKDFIGREGEG</sequence>
<dbReference type="SUPFAM" id="SSF46689">
    <property type="entry name" value="Homeodomain-like"/>
    <property type="match status" value="2"/>
</dbReference>
<evidence type="ECO:0000259" key="5">
    <source>
        <dbReference type="PROSITE" id="PS01124"/>
    </source>
</evidence>
<dbReference type="Pfam" id="PF00072">
    <property type="entry name" value="Response_reg"/>
    <property type="match status" value="1"/>
</dbReference>
<keyword evidence="3" id="KW-0804">Transcription</keyword>
<keyword evidence="4" id="KW-0597">Phosphoprotein</keyword>
<accession>A0ABV8SEQ6</accession>
<dbReference type="InterPro" id="IPR009057">
    <property type="entry name" value="Homeodomain-like_sf"/>
</dbReference>
<dbReference type="InterPro" id="IPR011006">
    <property type="entry name" value="CheY-like_superfamily"/>
</dbReference>